<dbReference type="Proteomes" id="UP000014461">
    <property type="component" value="Unassembled WGS sequence"/>
</dbReference>
<name>R9PPQ9_AGAAL</name>
<proteinExistence type="predicted"/>
<reference evidence="1" key="1">
    <citation type="journal article" date="2013" name="Genome Announc.">
        <title>Draft Genome Sequence of Agarivorans albus Strain MKT 106T, an Agarolytic Marine Bacterium.</title>
        <authorList>
            <person name="Yasuike M."/>
            <person name="Nakamura Y."/>
            <person name="Kai W."/>
            <person name="Fujiwara A."/>
            <person name="Fukui Y."/>
            <person name="Satomi M."/>
            <person name="Sano M."/>
        </authorList>
    </citation>
    <scope>NUCLEOTIDE SEQUENCE [LARGE SCALE GENOMIC DNA]</scope>
</reference>
<gene>
    <name evidence="1" type="ORF">AALB_3399</name>
</gene>
<dbReference type="EMBL" id="BARX01000025">
    <property type="protein sequence ID" value="GAD03319.1"/>
    <property type="molecule type" value="Genomic_DNA"/>
</dbReference>
<evidence type="ECO:0000313" key="2">
    <source>
        <dbReference type="Proteomes" id="UP000014461"/>
    </source>
</evidence>
<sequence>MHQNLIKQGRVTLCEKKTILWLQYKDKQRAIYRDASKAYIHQQLKLTSETS</sequence>
<accession>R9PPQ9</accession>
<organism evidence="1 2">
    <name type="scientific">Agarivorans albus MKT 106</name>
    <dbReference type="NCBI Taxonomy" id="1331007"/>
    <lineage>
        <taxon>Bacteria</taxon>
        <taxon>Pseudomonadati</taxon>
        <taxon>Pseudomonadota</taxon>
        <taxon>Gammaproteobacteria</taxon>
        <taxon>Alteromonadales</taxon>
        <taxon>Alteromonadaceae</taxon>
        <taxon>Agarivorans</taxon>
    </lineage>
</organism>
<evidence type="ECO:0000313" key="1">
    <source>
        <dbReference type="EMBL" id="GAD03319.1"/>
    </source>
</evidence>
<protein>
    <submittedName>
        <fullName evidence="1">Uncharacterized protein</fullName>
    </submittedName>
</protein>
<dbReference type="AlphaFoldDB" id="R9PPQ9"/>
<keyword evidence="2" id="KW-1185">Reference proteome</keyword>
<comment type="caution">
    <text evidence="1">The sequence shown here is derived from an EMBL/GenBank/DDBJ whole genome shotgun (WGS) entry which is preliminary data.</text>
</comment>